<evidence type="ECO:0000313" key="3">
    <source>
        <dbReference type="Proteomes" id="UP000030746"/>
    </source>
</evidence>
<evidence type="ECO:0000313" key="2">
    <source>
        <dbReference type="EMBL" id="ESP02774.1"/>
    </source>
</evidence>
<keyword evidence="3" id="KW-1185">Reference proteome</keyword>
<feature type="compositionally biased region" description="Low complexity" evidence="1">
    <location>
        <begin position="283"/>
        <end position="296"/>
    </location>
</feature>
<feature type="non-terminal residue" evidence="2">
    <location>
        <position position="387"/>
    </location>
</feature>
<feature type="region of interest" description="Disordered" evidence="1">
    <location>
        <begin position="70"/>
        <end position="130"/>
    </location>
</feature>
<gene>
    <name evidence="2" type="ORF">LOTGIDRAFT_156720</name>
</gene>
<dbReference type="AlphaFoldDB" id="V4AFG1"/>
<dbReference type="EMBL" id="KB200129">
    <property type="protein sequence ID" value="ESP02774.1"/>
    <property type="molecule type" value="Genomic_DNA"/>
</dbReference>
<feature type="compositionally biased region" description="Polar residues" evidence="1">
    <location>
        <begin position="99"/>
        <end position="115"/>
    </location>
</feature>
<dbReference type="HOGENOM" id="CLU_714906_0_0_1"/>
<feature type="region of interest" description="Disordered" evidence="1">
    <location>
        <begin position="283"/>
        <end position="371"/>
    </location>
</feature>
<feature type="compositionally biased region" description="Polar residues" evidence="1">
    <location>
        <begin position="258"/>
        <end position="271"/>
    </location>
</feature>
<proteinExistence type="predicted"/>
<dbReference type="RefSeq" id="XP_009046244.1">
    <property type="nucleotide sequence ID" value="XM_009047996.1"/>
</dbReference>
<feature type="compositionally biased region" description="Low complexity" evidence="1">
    <location>
        <begin position="335"/>
        <end position="371"/>
    </location>
</feature>
<dbReference type="Proteomes" id="UP000030746">
    <property type="component" value="Unassembled WGS sequence"/>
</dbReference>
<feature type="region of interest" description="Disordered" evidence="1">
    <location>
        <begin position="1"/>
        <end position="53"/>
    </location>
</feature>
<sequence>MNSDTSNSQSYMTSTGMMGDSNSPQLPGGAYGPPTGIPSYVHENYENSRSPAAQINENYTYDYNGVSQVKSESYRPHINNDTYNYSEQPPQSVHPYEGSESQPVPSQNYVSQTPQEAPIKTEPYSENQVKSEVFASNDFPVKKEPYWPNNSGQAPHNDVYNYGSPQPYRANVSQEYPLTMPQDYLRSAATGNNMVGATNESSYENLTNVKSEMDLPSNQIQTTMSLPSHMYPQASSSPHNKLYEQSMALPNPGYRSPVSPSNPMYNPQSMSSQNHMYNQALMSSHHSSPYQSSMSSPYPPPSTSSHLYQPHAGPMYDLPNMSSNGHMYQNTLPAPNNNYSPYQQYQMSSYSNSNPYHHQQPSSSSYSPYVPQNPWNNFNTSFPPGAD</sequence>
<dbReference type="GeneID" id="20237080"/>
<protein>
    <submittedName>
        <fullName evidence="2">Uncharacterized protein</fullName>
    </submittedName>
</protein>
<reference evidence="2 3" key="1">
    <citation type="journal article" date="2013" name="Nature">
        <title>Insights into bilaterian evolution from three spiralian genomes.</title>
        <authorList>
            <person name="Simakov O."/>
            <person name="Marletaz F."/>
            <person name="Cho S.J."/>
            <person name="Edsinger-Gonzales E."/>
            <person name="Havlak P."/>
            <person name="Hellsten U."/>
            <person name="Kuo D.H."/>
            <person name="Larsson T."/>
            <person name="Lv J."/>
            <person name="Arendt D."/>
            <person name="Savage R."/>
            <person name="Osoegawa K."/>
            <person name="de Jong P."/>
            <person name="Grimwood J."/>
            <person name="Chapman J.A."/>
            <person name="Shapiro H."/>
            <person name="Aerts A."/>
            <person name="Otillar R.P."/>
            <person name="Terry A.Y."/>
            <person name="Boore J.L."/>
            <person name="Grigoriev I.V."/>
            <person name="Lindberg D.R."/>
            <person name="Seaver E.C."/>
            <person name="Weisblat D.A."/>
            <person name="Putnam N.H."/>
            <person name="Rokhsar D.S."/>
        </authorList>
    </citation>
    <scope>NUCLEOTIDE SEQUENCE [LARGE SCALE GENOMIC DNA]</scope>
</reference>
<dbReference type="CTD" id="20237080"/>
<organism evidence="2 3">
    <name type="scientific">Lottia gigantea</name>
    <name type="common">Giant owl limpet</name>
    <dbReference type="NCBI Taxonomy" id="225164"/>
    <lineage>
        <taxon>Eukaryota</taxon>
        <taxon>Metazoa</taxon>
        <taxon>Spiralia</taxon>
        <taxon>Lophotrochozoa</taxon>
        <taxon>Mollusca</taxon>
        <taxon>Gastropoda</taxon>
        <taxon>Patellogastropoda</taxon>
        <taxon>Lottioidea</taxon>
        <taxon>Lottiidae</taxon>
        <taxon>Lottia</taxon>
    </lineage>
</organism>
<feature type="compositionally biased region" description="Polar residues" evidence="1">
    <location>
        <begin position="320"/>
        <end position="334"/>
    </location>
</feature>
<feature type="compositionally biased region" description="Polar residues" evidence="1">
    <location>
        <begin position="1"/>
        <end position="25"/>
    </location>
</feature>
<accession>V4AFG1</accession>
<feature type="region of interest" description="Disordered" evidence="1">
    <location>
        <begin position="247"/>
        <end position="271"/>
    </location>
</feature>
<evidence type="ECO:0000256" key="1">
    <source>
        <dbReference type="SAM" id="MobiDB-lite"/>
    </source>
</evidence>
<dbReference type="KEGG" id="lgi:LOTGIDRAFT_156720"/>
<feature type="compositionally biased region" description="Polar residues" evidence="1">
    <location>
        <begin position="79"/>
        <end position="91"/>
    </location>
</feature>
<name>V4AFG1_LOTGI</name>